<evidence type="ECO:0000313" key="7">
    <source>
        <dbReference type="EnsemblPlants" id="MELO3C014922.2.1"/>
    </source>
</evidence>
<protein>
    <recommendedName>
        <fullName evidence="6">NAC domain-containing protein</fullName>
    </recommendedName>
</protein>
<dbReference type="GO" id="GO:0006355">
    <property type="term" value="P:regulation of DNA-templated transcription"/>
    <property type="evidence" value="ECO:0007669"/>
    <property type="project" value="InterPro"/>
</dbReference>
<evidence type="ECO:0000256" key="2">
    <source>
        <dbReference type="ARBA" id="ARBA00023125"/>
    </source>
</evidence>
<evidence type="ECO:0000256" key="5">
    <source>
        <dbReference type="SAM" id="MobiDB-lite"/>
    </source>
</evidence>
<name>A0A9I9D9X7_CUCME</name>
<dbReference type="PANTHER" id="PTHR31719:SF130">
    <property type="entry name" value="NAC DOMAIN-CONTAINING PROTEIN 18"/>
    <property type="match status" value="1"/>
</dbReference>
<proteinExistence type="predicted"/>
<dbReference type="GO" id="GO:0003677">
    <property type="term" value="F:DNA binding"/>
    <property type="evidence" value="ECO:0007669"/>
    <property type="project" value="UniProtKB-KW"/>
</dbReference>
<dbReference type="Gene3D" id="2.170.150.80">
    <property type="entry name" value="NAC domain"/>
    <property type="match status" value="1"/>
</dbReference>
<keyword evidence="2" id="KW-0238">DNA-binding</keyword>
<reference evidence="7" key="1">
    <citation type="submission" date="2023-03" db="UniProtKB">
        <authorList>
            <consortium name="EnsemblPlants"/>
        </authorList>
    </citation>
    <scope>IDENTIFICATION</scope>
</reference>
<dbReference type="AlphaFoldDB" id="A0A9I9D9X7"/>
<dbReference type="SUPFAM" id="SSF101941">
    <property type="entry name" value="NAC domain"/>
    <property type="match status" value="1"/>
</dbReference>
<evidence type="ECO:0000256" key="4">
    <source>
        <dbReference type="ARBA" id="ARBA00023242"/>
    </source>
</evidence>
<sequence length="342" mass="38839">GFRIVVGLRISSFLHSIKRKERSLSFSYAPHHTTTLPSSFLFFLLSPPSYFLFPISIRLHLHCLFKPIPTWLLSSPFIFLYFFESFSPTFPSISFFSPMDNISPFVLNGGSIRLPVGYRFCPTDQELVAHYLKRKVFHLPLPASIIPDFDIFLTDPWALPGDSKEKRFFFSKQKSFSRRSAGCGIWKSIGKEKLILSPGPMNQLVGSRKTLVFSESKFCETKSATRWVMHEYRLPRSASPTTPNSTQIEVGDWAVYSLFQKRRRPKRQGVEEKQRLREAEEASILDLRVEDGWEFPQPSSSSSSGVTEVSSNADQEEHSSSLGLGLGLGFSSYFSQAHVRGV</sequence>
<dbReference type="PROSITE" id="PS51005">
    <property type="entry name" value="NAC"/>
    <property type="match status" value="1"/>
</dbReference>
<feature type="domain" description="NAC" evidence="6">
    <location>
        <begin position="114"/>
        <end position="261"/>
    </location>
</feature>
<dbReference type="EnsemblPlants" id="MELO3C014922.2.1">
    <property type="protein sequence ID" value="MELO3C014922.2.1"/>
    <property type="gene ID" value="MELO3C014922.2"/>
</dbReference>
<evidence type="ECO:0000256" key="1">
    <source>
        <dbReference type="ARBA" id="ARBA00023015"/>
    </source>
</evidence>
<keyword evidence="1" id="KW-0805">Transcription regulation</keyword>
<dbReference type="PANTHER" id="PTHR31719">
    <property type="entry name" value="NAC TRANSCRIPTION FACTOR 56"/>
    <property type="match status" value="1"/>
</dbReference>
<feature type="region of interest" description="Disordered" evidence="5">
    <location>
        <begin position="295"/>
        <end position="321"/>
    </location>
</feature>
<feature type="compositionally biased region" description="Low complexity" evidence="5">
    <location>
        <begin position="299"/>
        <end position="311"/>
    </location>
</feature>
<accession>A0A9I9D9X7</accession>
<keyword evidence="3" id="KW-0804">Transcription</keyword>
<evidence type="ECO:0000259" key="6">
    <source>
        <dbReference type="PROSITE" id="PS51005"/>
    </source>
</evidence>
<dbReference type="Gramene" id="MELO3C014922.2.1">
    <property type="protein sequence ID" value="MELO3C014922.2.1"/>
    <property type="gene ID" value="MELO3C014922.2"/>
</dbReference>
<organism evidence="7">
    <name type="scientific">Cucumis melo</name>
    <name type="common">Muskmelon</name>
    <dbReference type="NCBI Taxonomy" id="3656"/>
    <lineage>
        <taxon>Eukaryota</taxon>
        <taxon>Viridiplantae</taxon>
        <taxon>Streptophyta</taxon>
        <taxon>Embryophyta</taxon>
        <taxon>Tracheophyta</taxon>
        <taxon>Spermatophyta</taxon>
        <taxon>Magnoliopsida</taxon>
        <taxon>eudicotyledons</taxon>
        <taxon>Gunneridae</taxon>
        <taxon>Pentapetalae</taxon>
        <taxon>rosids</taxon>
        <taxon>fabids</taxon>
        <taxon>Cucurbitales</taxon>
        <taxon>Cucurbitaceae</taxon>
        <taxon>Benincaseae</taxon>
        <taxon>Cucumis</taxon>
    </lineage>
</organism>
<dbReference type="Pfam" id="PF02365">
    <property type="entry name" value="NAM"/>
    <property type="match status" value="1"/>
</dbReference>
<dbReference type="InterPro" id="IPR003441">
    <property type="entry name" value="NAC-dom"/>
</dbReference>
<keyword evidence="4" id="KW-0539">Nucleus</keyword>
<evidence type="ECO:0000256" key="3">
    <source>
        <dbReference type="ARBA" id="ARBA00023163"/>
    </source>
</evidence>
<dbReference type="InterPro" id="IPR036093">
    <property type="entry name" value="NAC_dom_sf"/>
</dbReference>